<reference evidence="2 3" key="1">
    <citation type="journal article" date="2013" name="BMC Genomics">
        <title>High quality de novo sequencing and assembly of the Saccharomyces arboricolus genome.</title>
        <authorList>
            <person name="Liti G."/>
            <person name="Nguyen Ba A.N."/>
            <person name="Blythe M."/>
            <person name="Mueller C.A."/>
            <person name="Bergstroem A."/>
            <person name="Cubillos F.A."/>
            <person name="Dafhnis-Calas F."/>
            <person name="Khoshraftar S."/>
            <person name="Malla S."/>
            <person name="Mehta N."/>
            <person name="Siow C.C."/>
            <person name="Warringer J."/>
            <person name="Moses A.M."/>
            <person name="Louis E.J."/>
            <person name="Nieduszynski C.A."/>
        </authorList>
    </citation>
    <scope>NUCLEOTIDE SEQUENCE [LARGE SCALE GENOMIC DNA]</scope>
    <source>
        <strain evidence="3">H-6 / AS 2.3317 / CBS 10644</strain>
    </source>
</reference>
<dbReference type="Proteomes" id="UP000006968">
    <property type="component" value="Chromosome IV"/>
</dbReference>
<feature type="region of interest" description="Disordered" evidence="1">
    <location>
        <begin position="102"/>
        <end position="121"/>
    </location>
</feature>
<dbReference type="EMBL" id="ALIE01000041">
    <property type="protein sequence ID" value="EJS44286.1"/>
    <property type="molecule type" value="Genomic_DNA"/>
</dbReference>
<feature type="region of interest" description="Disordered" evidence="1">
    <location>
        <begin position="176"/>
        <end position="213"/>
    </location>
</feature>
<feature type="compositionally biased region" description="Polar residues" evidence="1">
    <location>
        <begin position="269"/>
        <end position="282"/>
    </location>
</feature>
<proteinExistence type="predicted"/>
<dbReference type="AlphaFoldDB" id="J8Q6P0"/>
<keyword evidence="3" id="KW-1185">Reference proteome</keyword>
<evidence type="ECO:0000256" key="1">
    <source>
        <dbReference type="SAM" id="MobiDB-lite"/>
    </source>
</evidence>
<sequence>MESSYLSIREDQALSERFIPRSNSTSNLFALSSTFSKLNVRNEADCNYLGPNKKRHIYGGVASYGSMTGAKNFPTRSSSMTAAQHRKKTALLTARERSSYHEGLNEEYDYQHPSKPQNTVRMYRKLTPYQIQRSRMKTSFQFPNGEVYKPKLEGRNSSSLKRASLDSKSSFLFRFGERNDNSPSEYSPTSSNTAQTPPISNFDQDHDTNSLNSYNSITSTAKSSLALSFPISIVNTPSSFTESLTDDDDGYENKTVTISYDFQTTAAESHTSPIKKLNLSSEDNMKPPTKSRASNGKRKTITGNDKNKKCKKSSSRLNLGSVLKKFWSKSENSNTKCSKKYKKRIKNTTDDTATHSEEISHIEDSDIDYMDINLDSIEIDDDETLMDANSIFDDLLSKENNKYDSRRKQLEIRQKLQETTANDNSENSCGDMKEDSADVMIDETLIEDFSKLGEFIIDTRNQPPPRSSKRPSLDNNLSARHFYSVPTNLRQSLLGPISLPMNVGGEIVNRLRNDWEYIRFEDWGCSSSNSSLSNTGAVSKPTKKGVRFAQEVCLASTWSSNTYERANPEFIMNRHRLLWMMKINPSMNTAMNEVKFELNSYKRNEMVVHENSKCFTHYLI</sequence>
<evidence type="ECO:0000313" key="2">
    <source>
        <dbReference type="EMBL" id="EJS44286.1"/>
    </source>
</evidence>
<dbReference type="OrthoDB" id="5563016at2759"/>
<comment type="caution">
    <text evidence="2">The sequence shown here is derived from an EMBL/GenBank/DDBJ whole genome shotgun (WGS) entry which is preliminary data.</text>
</comment>
<protein>
    <submittedName>
        <fullName evidence="2">Afr1p</fullName>
    </submittedName>
</protein>
<organism evidence="2 3">
    <name type="scientific">Saccharomyces arboricola (strain H-6 / AS 2.3317 / CBS 10644)</name>
    <name type="common">Yeast</name>
    <dbReference type="NCBI Taxonomy" id="1160507"/>
    <lineage>
        <taxon>Eukaryota</taxon>
        <taxon>Fungi</taxon>
        <taxon>Dikarya</taxon>
        <taxon>Ascomycota</taxon>
        <taxon>Saccharomycotina</taxon>
        <taxon>Saccharomycetes</taxon>
        <taxon>Saccharomycetales</taxon>
        <taxon>Saccharomycetaceae</taxon>
        <taxon>Saccharomyces</taxon>
    </lineage>
</organism>
<accession>J8Q6P0</accession>
<feature type="region of interest" description="Disordered" evidence="1">
    <location>
        <begin position="269"/>
        <end position="310"/>
    </location>
</feature>
<feature type="compositionally biased region" description="Polar residues" evidence="1">
    <location>
        <begin position="181"/>
        <end position="202"/>
    </location>
</feature>
<dbReference type="HOGENOM" id="CLU_440893_0_0_1"/>
<feature type="compositionally biased region" description="Basic and acidic residues" evidence="1">
    <location>
        <begin position="102"/>
        <end position="112"/>
    </location>
</feature>
<evidence type="ECO:0000313" key="3">
    <source>
        <dbReference type="Proteomes" id="UP000006968"/>
    </source>
</evidence>
<name>J8Q6P0_SACAR</name>
<gene>
    <name evidence="2" type="ORF">SU7_0628</name>
</gene>